<name>A0A967F369_9PROT</name>
<dbReference type="SUPFAM" id="SSF53850">
    <property type="entry name" value="Periplasmic binding protein-like II"/>
    <property type="match status" value="1"/>
</dbReference>
<dbReference type="Pfam" id="PF00126">
    <property type="entry name" value="HTH_1"/>
    <property type="match status" value="1"/>
</dbReference>
<keyword evidence="7" id="KW-1185">Reference proteome</keyword>
<evidence type="ECO:0000256" key="1">
    <source>
        <dbReference type="ARBA" id="ARBA00009437"/>
    </source>
</evidence>
<proteinExistence type="inferred from homology"/>
<dbReference type="GO" id="GO:0003677">
    <property type="term" value="F:DNA binding"/>
    <property type="evidence" value="ECO:0007669"/>
    <property type="project" value="UniProtKB-KW"/>
</dbReference>
<dbReference type="SUPFAM" id="SSF46785">
    <property type="entry name" value="Winged helix' DNA-binding domain"/>
    <property type="match status" value="1"/>
</dbReference>
<dbReference type="InterPro" id="IPR050950">
    <property type="entry name" value="HTH-type_LysR_regulators"/>
</dbReference>
<accession>A0A967F369</accession>
<gene>
    <name evidence="6" type="ORF">HBA54_25980</name>
</gene>
<comment type="similarity">
    <text evidence="1">Belongs to the LysR transcriptional regulatory family.</text>
</comment>
<keyword evidence="2" id="KW-0805">Transcription regulation</keyword>
<evidence type="ECO:0000256" key="2">
    <source>
        <dbReference type="ARBA" id="ARBA00023015"/>
    </source>
</evidence>
<dbReference type="EMBL" id="JAAQPH010000031">
    <property type="protein sequence ID" value="NIA72055.1"/>
    <property type="molecule type" value="Genomic_DNA"/>
</dbReference>
<dbReference type="Gene3D" id="3.40.190.290">
    <property type="match status" value="1"/>
</dbReference>
<dbReference type="InterPro" id="IPR005119">
    <property type="entry name" value="LysR_subst-bd"/>
</dbReference>
<protein>
    <submittedName>
        <fullName evidence="6">LysR family transcriptional regulator</fullName>
    </submittedName>
</protein>
<sequence length="314" mass="34930">MSFQLDRLANQLDWNLLRTFMVIVQERSITGAAQRLNVTQPSISAALRRLEERLGTQLVERGSGRVFTITSDGETVYREALEMYGGVVRLNALGEHSDQVLSGNIVIFRSSHLDVSFLNALLAQFRKQHPAITFSITSTQCSEVVRALLQRAASLGFCTRLETAPQLRAYKLSGQEFGFFCGPEHPSYQVEQPDPAILATSDTVGFDGETLTGPLAKIVRYRARHSIGETMVATTSSIIDLIDMLRHTSAIGCMATHHAREHASDLWEIPLPEPNPVVDLFAVLDSERHFTHAERELLAFLERNAILSDGLDLR</sequence>
<dbReference type="Gene3D" id="1.10.10.10">
    <property type="entry name" value="Winged helix-like DNA-binding domain superfamily/Winged helix DNA-binding domain"/>
    <property type="match status" value="1"/>
</dbReference>
<organism evidence="6 7">
    <name type="scientific">Pelagibius litoralis</name>
    <dbReference type="NCBI Taxonomy" id="374515"/>
    <lineage>
        <taxon>Bacteria</taxon>
        <taxon>Pseudomonadati</taxon>
        <taxon>Pseudomonadota</taxon>
        <taxon>Alphaproteobacteria</taxon>
        <taxon>Rhodospirillales</taxon>
        <taxon>Rhodovibrionaceae</taxon>
        <taxon>Pelagibius</taxon>
    </lineage>
</organism>
<feature type="domain" description="HTH lysR-type" evidence="5">
    <location>
        <begin position="12"/>
        <end position="68"/>
    </location>
</feature>
<evidence type="ECO:0000256" key="3">
    <source>
        <dbReference type="ARBA" id="ARBA00023125"/>
    </source>
</evidence>
<dbReference type="PANTHER" id="PTHR30419">
    <property type="entry name" value="HTH-TYPE TRANSCRIPTIONAL REGULATOR YBHD"/>
    <property type="match status" value="1"/>
</dbReference>
<dbReference type="PRINTS" id="PR00039">
    <property type="entry name" value="HTHLYSR"/>
</dbReference>
<dbReference type="PANTHER" id="PTHR30419:SF31">
    <property type="entry name" value="BLR3139 PROTEIN"/>
    <property type="match status" value="1"/>
</dbReference>
<evidence type="ECO:0000256" key="4">
    <source>
        <dbReference type="ARBA" id="ARBA00023163"/>
    </source>
</evidence>
<dbReference type="AlphaFoldDB" id="A0A967F369"/>
<evidence type="ECO:0000313" key="6">
    <source>
        <dbReference type="EMBL" id="NIA72055.1"/>
    </source>
</evidence>
<dbReference type="PROSITE" id="PS50931">
    <property type="entry name" value="HTH_LYSR"/>
    <property type="match status" value="1"/>
</dbReference>
<evidence type="ECO:0000313" key="7">
    <source>
        <dbReference type="Proteomes" id="UP000761264"/>
    </source>
</evidence>
<dbReference type="RefSeq" id="WP_167230711.1">
    <property type="nucleotide sequence ID" value="NZ_JAAQPH010000031.1"/>
</dbReference>
<dbReference type="InterPro" id="IPR036390">
    <property type="entry name" value="WH_DNA-bd_sf"/>
</dbReference>
<dbReference type="CDD" id="cd05466">
    <property type="entry name" value="PBP2_LTTR_substrate"/>
    <property type="match status" value="1"/>
</dbReference>
<comment type="caution">
    <text evidence="6">The sequence shown here is derived from an EMBL/GenBank/DDBJ whole genome shotgun (WGS) entry which is preliminary data.</text>
</comment>
<evidence type="ECO:0000259" key="5">
    <source>
        <dbReference type="PROSITE" id="PS50931"/>
    </source>
</evidence>
<reference evidence="6" key="1">
    <citation type="submission" date="2020-03" db="EMBL/GenBank/DDBJ databases">
        <title>Genome of Pelagibius litoralis DSM 21314T.</title>
        <authorList>
            <person name="Wang G."/>
        </authorList>
    </citation>
    <scope>NUCLEOTIDE SEQUENCE</scope>
    <source>
        <strain evidence="6">DSM 21314</strain>
    </source>
</reference>
<dbReference type="InterPro" id="IPR000847">
    <property type="entry name" value="LysR_HTH_N"/>
</dbReference>
<dbReference type="GO" id="GO:0005829">
    <property type="term" value="C:cytosol"/>
    <property type="evidence" value="ECO:0007669"/>
    <property type="project" value="TreeGrafter"/>
</dbReference>
<keyword evidence="4" id="KW-0804">Transcription</keyword>
<dbReference type="InterPro" id="IPR036388">
    <property type="entry name" value="WH-like_DNA-bd_sf"/>
</dbReference>
<keyword evidence="3" id="KW-0238">DNA-binding</keyword>
<dbReference type="Pfam" id="PF03466">
    <property type="entry name" value="LysR_substrate"/>
    <property type="match status" value="1"/>
</dbReference>
<dbReference type="Proteomes" id="UP000761264">
    <property type="component" value="Unassembled WGS sequence"/>
</dbReference>
<dbReference type="GO" id="GO:0003700">
    <property type="term" value="F:DNA-binding transcription factor activity"/>
    <property type="evidence" value="ECO:0007669"/>
    <property type="project" value="InterPro"/>
</dbReference>